<gene>
    <name evidence="7" type="ORF">D3H34_05805</name>
</gene>
<feature type="active site" evidence="4">
    <location>
        <position position="22"/>
    </location>
</feature>
<organism evidence="7 8">
    <name type="scientific">Acidovorax cavernicola</name>
    <dbReference type="NCBI Taxonomy" id="1675792"/>
    <lineage>
        <taxon>Bacteria</taxon>
        <taxon>Pseudomonadati</taxon>
        <taxon>Pseudomonadota</taxon>
        <taxon>Betaproteobacteria</taxon>
        <taxon>Burkholderiales</taxon>
        <taxon>Comamonadaceae</taxon>
        <taxon>Acidovorax</taxon>
    </lineage>
</organism>
<feature type="active site" evidence="4">
    <location>
        <position position="40"/>
    </location>
</feature>
<evidence type="ECO:0000256" key="5">
    <source>
        <dbReference type="RuleBase" id="RU004168"/>
    </source>
</evidence>
<dbReference type="EMBL" id="QXMN01000003">
    <property type="protein sequence ID" value="RIX84218.1"/>
    <property type="molecule type" value="Genomic_DNA"/>
</dbReference>
<name>A0A9X8GXD1_9BURK</name>
<comment type="caution">
    <text evidence="7">The sequence shown here is derived from an EMBL/GenBank/DDBJ whole genome shotgun (WGS) entry which is preliminary data.</text>
</comment>
<dbReference type="InterPro" id="IPR001792">
    <property type="entry name" value="Acylphosphatase-like_dom"/>
</dbReference>
<dbReference type="InterPro" id="IPR020456">
    <property type="entry name" value="Acylphosphatase"/>
</dbReference>
<keyword evidence="8" id="KW-1185">Reference proteome</keyword>
<keyword evidence="4" id="KW-0378">Hydrolase</keyword>
<proteinExistence type="inferred from homology"/>
<dbReference type="Gene3D" id="3.30.70.100">
    <property type="match status" value="1"/>
</dbReference>
<dbReference type="PANTHER" id="PTHR47268">
    <property type="entry name" value="ACYLPHOSPHATASE"/>
    <property type="match status" value="1"/>
</dbReference>
<dbReference type="PROSITE" id="PS00151">
    <property type="entry name" value="ACYLPHOSPHATASE_2"/>
    <property type="match status" value="1"/>
</dbReference>
<comment type="similarity">
    <text evidence="1 5">Belongs to the acylphosphatase family.</text>
</comment>
<comment type="catalytic activity">
    <reaction evidence="3 4">
        <text>an acyl phosphate + H2O = a carboxylate + phosphate + H(+)</text>
        <dbReference type="Rhea" id="RHEA:14965"/>
        <dbReference type="ChEBI" id="CHEBI:15377"/>
        <dbReference type="ChEBI" id="CHEBI:15378"/>
        <dbReference type="ChEBI" id="CHEBI:29067"/>
        <dbReference type="ChEBI" id="CHEBI:43474"/>
        <dbReference type="ChEBI" id="CHEBI:59918"/>
        <dbReference type="EC" id="3.6.1.7"/>
    </reaction>
</comment>
<dbReference type="Pfam" id="PF00708">
    <property type="entry name" value="Acylphosphatase"/>
    <property type="match status" value="1"/>
</dbReference>
<evidence type="ECO:0000256" key="1">
    <source>
        <dbReference type="ARBA" id="ARBA00005614"/>
    </source>
</evidence>
<protein>
    <recommendedName>
        <fullName evidence="2 4">acylphosphatase</fullName>
        <ecNumber evidence="2 4">3.6.1.7</ecNumber>
    </recommendedName>
</protein>
<evidence type="ECO:0000313" key="7">
    <source>
        <dbReference type="EMBL" id="RIX84218.1"/>
    </source>
</evidence>
<feature type="domain" description="Acylphosphatase-like" evidence="6">
    <location>
        <begin position="7"/>
        <end position="94"/>
    </location>
</feature>
<dbReference type="Proteomes" id="UP000265619">
    <property type="component" value="Unassembled WGS sequence"/>
</dbReference>
<evidence type="ECO:0000256" key="3">
    <source>
        <dbReference type="ARBA" id="ARBA00047645"/>
    </source>
</evidence>
<sequence>MSAPPVARHLTVSGLVQGVGYRWSMVQAAQRLGVRGWVRNRRAGHVEALVAGEAAAVEALVHWARQGPAGARVDAVDVADAGADNLPEGFEQRATV</sequence>
<dbReference type="PANTHER" id="PTHR47268:SF4">
    <property type="entry name" value="ACYLPHOSPHATASE"/>
    <property type="match status" value="1"/>
</dbReference>
<accession>A0A9X8GXD1</accession>
<dbReference type="InterPro" id="IPR036046">
    <property type="entry name" value="Acylphosphatase-like_dom_sf"/>
</dbReference>
<dbReference type="EC" id="3.6.1.7" evidence="2 4"/>
<dbReference type="GO" id="GO:0003998">
    <property type="term" value="F:acylphosphatase activity"/>
    <property type="evidence" value="ECO:0007669"/>
    <property type="project" value="UniProtKB-EC"/>
</dbReference>
<dbReference type="PROSITE" id="PS51160">
    <property type="entry name" value="ACYLPHOSPHATASE_3"/>
    <property type="match status" value="1"/>
</dbReference>
<dbReference type="OrthoDB" id="5295388at2"/>
<evidence type="ECO:0000256" key="2">
    <source>
        <dbReference type="ARBA" id="ARBA00012150"/>
    </source>
</evidence>
<reference evidence="7 8" key="1">
    <citation type="submission" date="2018-09" db="EMBL/GenBank/DDBJ databases">
        <title>Acidovorax cavernicola nov. sp. isolated from Gruta de las Maravillas (Aracena, Spain).</title>
        <authorList>
            <person name="Jurado V."/>
            <person name="Gutierrez-Patricio S."/>
            <person name="Gonzalez-Pimentel J.L."/>
            <person name="Miller A.Z."/>
            <person name="Laiz L."/>
            <person name="Saiz-Jimenez C."/>
        </authorList>
    </citation>
    <scope>NUCLEOTIDE SEQUENCE [LARGE SCALE GENOMIC DNA]</scope>
    <source>
        <strain evidence="7 8">1011MAR4D40.2</strain>
    </source>
</reference>
<dbReference type="RefSeq" id="WP_119552474.1">
    <property type="nucleotide sequence ID" value="NZ_QXMN01000003.1"/>
</dbReference>
<dbReference type="InterPro" id="IPR017968">
    <property type="entry name" value="Acylphosphatase_CS"/>
</dbReference>
<evidence type="ECO:0000313" key="8">
    <source>
        <dbReference type="Proteomes" id="UP000265619"/>
    </source>
</evidence>
<dbReference type="SUPFAM" id="SSF54975">
    <property type="entry name" value="Acylphosphatase/BLUF domain-like"/>
    <property type="match status" value="1"/>
</dbReference>
<evidence type="ECO:0000259" key="6">
    <source>
        <dbReference type="PROSITE" id="PS51160"/>
    </source>
</evidence>
<evidence type="ECO:0000256" key="4">
    <source>
        <dbReference type="PROSITE-ProRule" id="PRU00520"/>
    </source>
</evidence>
<dbReference type="AlphaFoldDB" id="A0A9X8GXD1"/>